<accession>A0ABQ8W035</accession>
<gene>
    <name evidence="1" type="ORF">C8R41DRAFT_913175</name>
</gene>
<reference evidence="1" key="1">
    <citation type="submission" date="2022-08" db="EMBL/GenBank/DDBJ databases">
        <title>A Global Phylogenomic Analysis of the Shiitake Genus Lentinula.</title>
        <authorList>
            <consortium name="DOE Joint Genome Institute"/>
            <person name="Sierra-Patev S."/>
            <person name="Min B."/>
            <person name="Naranjo-Ortiz M."/>
            <person name="Looney B."/>
            <person name="Konkel Z."/>
            <person name="Slot J.C."/>
            <person name="Sakamoto Y."/>
            <person name="Steenwyk J.L."/>
            <person name="Rokas A."/>
            <person name="Carro J."/>
            <person name="Camarero S."/>
            <person name="Ferreira P."/>
            <person name="Molpeceres G."/>
            <person name="Ruiz-Duenas F.J."/>
            <person name="Serrano A."/>
            <person name="Henrissat B."/>
            <person name="Drula E."/>
            <person name="Hughes K.W."/>
            <person name="Mata J.L."/>
            <person name="Ishikawa N.K."/>
            <person name="Vargas-Isla R."/>
            <person name="Ushijima S."/>
            <person name="Smith C.A."/>
            <person name="Ahrendt S."/>
            <person name="Andreopoulos W."/>
            <person name="He G."/>
            <person name="Labutti K."/>
            <person name="Lipzen A."/>
            <person name="Ng V."/>
            <person name="Riley R."/>
            <person name="Sandor L."/>
            <person name="Barry K."/>
            <person name="Martinez A.T."/>
            <person name="Xiao Y."/>
            <person name="Gibbons J.G."/>
            <person name="Terashima K."/>
            <person name="Grigoriev I.V."/>
            <person name="Hibbett D.S."/>
        </authorList>
    </citation>
    <scope>NUCLEOTIDE SEQUENCE</scope>
    <source>
        <strain evidence="1">RHP3577 ss4</strain>
    </source>
</reference>
<evidence type="ECO:0000313" key="2">
    <source>
        <dbReference type="Proteomes" id="UP001150217"/>
    </source>
</evidence>
<keyword evidence="2" id="KW-1185">Reference proteome</keyword>
<dbReference type="EMBL" id="JANVFT010000002">
    <property type="protein sequence ID" value="KAJ4501180.1"/>
    <property type="molecule type" value="Genomic_DNA"/>
</dbReference>
<organism evidence="1 2">
    <name type="scientific">Lentinula lateritia</name>
    <dbReference type="NCBI Taxonomy" id="40482"/>
    <lineage>
        <taxon>Eukaryota</taxon>
        <taxon>Fungi</taxon>
        <taxon>Dikarya</taxon>
        <taxon>Basidiomycota</taxon>
        <taxon>Agaricomycotina</taxon>
        <taxon>Agaricomycetes</taxon>
        <taxon>Agaricomycetidae</taxon>
        <taxon>Agaricales</taxon>
        <taxon>Marasmiineae</taxon>
        <taxon>Omphalotaceae</taxon>
        <taxon>Lentinula</taxon>
    </lineage>
</organism>
<protein>
    <submittedName>
        <fullName evidence="1">Uncharacterized protein</fullName>
    </submittedName>
</protein>
<name>A0ABQ8W035_9AGAR</name>
<sequence>MSSGRSPLSITEEQPALKIGWPAISPRITALEGFRDEVLDEIEQRKLDRFKKRYELLQESLAAADMQHKGVSVQIERYEGLALGDTAIGHICTAFHGYAERDLSTTPKAISLDNNPNNSITDANLVDVSLIQIRRQEVFMDCTAASKQQTGEVGLLKGYFGLPHLNSKLVALGDNTKKSREAQYFVQEYSILESGFTAAGSSGAIVYTDEFAAVGMAVGHFVSLIPMCIVLPLDRLVKSVESAAGVELEFVPPIFEEEDFKLLKLSSALPFCLCLPSDSRSRFRCLY</sequence>
<evidence type="ECO:0000313" key="1">
    <source>
        <dbReference type="EMBL" id="KAJ4501180.1"/>
    </source>
</evidence>
<proteinExistence type="predicted"/>
<comment type="caution">
    <text evidence="1">The sequence shown here is derived from an EMBL/GenBank/DDBJ whole genome shotgun (WGS) entry which is preliminary data.</text>
</comment>
<dbReference type="Proteomes" id="UP001150217">
    <property type="component" value="Unassembled WGS sequence"/>
</dbReference>